<protein>
    <submittedName>
        <fullName evidence="2">Phytoene dehydrogenase</fullName>
    </submittedName>
</protein>
<dbReference type="EMBL" id="CP009501">
    <property type="protein sequence ID" value="AKB13217.1"/>
    <property type="molecule type" value="Genomic_DNA"/>
</dbReference>
<dbReference type="KEGG" id="mthr:MSTHT_1459"/>
<evidence type="ECO:0000259" key="1">
    <source>
        <dbReference type="Pfam" id="PF01593"/>
    </source>
</evidence>
<dbReference type="Pfam" id="PF01593">
    <property type="entry name" value="Amino_oxidase"/>
    <property type="match status" value="1"/>
</dbReference>
<dbReference type="InterPro" id="IPR036188">
    <property type="entry name" value="FAD/NAD-bd_sf"/>
</dbReference>
<evidence type="ECO:0000313" key="3">
    <source>
        <dbReference type="Proteomes" id="UP000066529"/>
    </source>
</evidence>
<dbReference type="STRING" id="523844.MSTHT_1459"/>
<dbReference type="PATRIC" id="fig|523844.20.peg.1829"/>
<dbReference type="SUPFAM" id="SSF51905">
    <property type="entry name" value="FAD/NAD(P)-binding domain"/>
    <property type="match status" value="1"/>
</dbReference>
<accession>A0A0E3N9A2</accession>
<sequence length="446" mass="50429">MGMKIIIIGSGVAGLTAGYRLCKSNEIIIFEKDAEIGGMAASYCQECAGKRYFIEKYYHHIFRSDSELLDLIRELGLEDQMLWLKGKNAYFVEGKSYPMNTPIEILRFDPLSFTDLVKLGMLVLRIKLIRDTTSYDNIKAKDWILETAGKSVYENFFAPLLKSKFGDNAENVSAAWLIGRVKIRSDRGKDGEKLGYLRGGFNSLIEALAREITAQGGKILQNKAVEEIVIKDNAVQGVVSDGEFIPCDAVISTVEPRVLDILTKGKLGALHETLRSIHYQGTACALIGLKKRLMEDGNYWLNIKADVPFGAVIEHTNFMPFEDYGEHLLYVTSYFQNENDTLWVKKEEEVLDTYLKGLERMFPDFERTDINWAKIFRRMDTAPVYEQGYLQKVLPFAPGPSGLYLAGMFSSTNYPERSMNGSVKAGLEAANFFMKKDKKCEVCWLD</sequence>
<feature type="domain" description="Amine oxidase" evidence="1">
    <location>
        <begin position="12"/>
        <end position="431"/>
    </location>
</feature>
<reference evidence="2 3" key="1">
    <citation type="submission" date="2014-07" db="EMBL/GenBank/DDBJ databases">
        <title>Methanogenic archaea and the global carbon cycle.</title>
        <authorList>
            <person name="Henriksen J.R."/>
            <person name="Luke J."/>
            <person name="Reinhart S."/>
            <person name="Benedict M.N."/>
            <person name="Youngblut N.D."/>
            <person name="Metcalf M.E."/>
            <person name="Whitaker R.J."/>
            <person name="Metcalf W.W."/>
        </authorList>
    </citation>
    <scope>NUCLEOTIDE SEQUENCE [LARGE SCALE GENOMIC DNA]</scope>
    <source>
        <strain evidence="3">ATCC 43570 / DSM 1825 / OCM 12 / VKM B-1830 / TM-1</strain>
    </source>
</reference>
<dbReference type="GO" id="GO:0016491">
    <property type="term" value="F:oxidoreductase activity"/>
    <property type="evidence" value="ECO:0007669"/>
    <property type="project" value="InterPro"/>
</dbReference>
<dbReference type="InterPro" id="IPR002937">
    <property type="entry name" value="Amino_oxidase"/>
</dbReference>
<dbReference type="Proteomes" id="UP000066529">
    <property type="component" value="Chromosome"/>
</dbReference>
<dbReference type="PANTHER" id="PTHR42923">
    <property type="entry name" value="PROTOPORPHYRINOGEN OXIDASE"/>
    <property type="match status" value="1"/>
</dbReference>
<dbReference type="AlphaFoldDB" id="A0A0E3N9A2"/>
<gene>
    <name evidence="2" type="ORF">MSTHT_1459</name>
</gene>
<dbReference type="InterPro" id="IPR050464">
    <property type="entry name" value="Zeta_carotene_desat/Oxidored"/>
</dbReference>
<organism evidence="2 3">
    <name type="scientific">Methanosarcina thermophila (strain ATCC 43570 / DSM 1825 / OCM 12 / VKM B-1830 / TM-1)</name>
    <dbReference type="NCBI Taxonomy" id="523844"/>
    <lineage>
        <taxon>Archaea</taxon>
        <taxon>Methanobacteriati</taxon>
        <taxon>Methanobacteriota</taxon>
        <taxon>Stenosarchaea group</taxon>
        <taxon>Methanomicrobia</taxon>
        <taxon>Methanosarcinales</taxon>
        <taxon>Methanosarcinaceae</taxon>
        <taxon>Methanosarcina</taxon>
    </lineage>
</organism>
<dbReference type="Gene3D" id="3.50.50.60">
    <property type="entry name" value="FAD/NAD(P)-binding domain"/>
    <property type="match status" value="1"/>
</dbReference>
<dbReference type="PANTHER" id="PTHR42923:SF3">
    <property type="entry name" value="PROTOPORPHYRINOGEN OXIDASE"/>
    <property type="match status" value="1"/>
</dbReference>
<dbReference type="HOGENOM" id="CLU_051347_0_0_2"/>
<dbReference type="NCBIfam" id="NF005560">
    <property type="entry name" value="PRK07233.1"/>
    <property type="match status" value="1"/>
</dbReference>
<evidence type="ECO:0000313" key="2">
    <source>
        <dbReference type="EMBL" id="AKB13217.1"/>
    </source>
</evidence>
<name>A0A0E3N9A2_METTT</name>
<proteinExistence type="predicted"/>